<dbReference type="EMBL" id="BKCP01004750">
    <property type="protein sequence ID" value="GER33643.1"/>
    <property type="molecule type" value="Genomic_DNA"/>
</dbReference>
<sequence length="201" mass="22230">MHLKAFFAFTDFATGLENDSENCGSQPVHHRAPRNHVLLCRAIKNLNSLLESPLFQIPIDQNIRAKWVPPFYRGLTIQSLGLYEPSGFGETHDHGRVRHSVPHRHSEEQPESLVEAAARSAPHIRRDHGVPRGNSSLGHIFEHLAGHGGVGDDGLFRNASEQGLRLPDVSSPAVFRDLRVAVDDKLAGLGRWFWESLGCGG</sequence>
<reference evidence="2" key="1">
    <citation type="journal article" date="2019" name="Curr. Biol.">
        <title>Genome Sequence of Striga asiatica Provides Insight into the Evolution of Plant Parasitism.</title>
        <authorList>
            <person name="Yoshida S."/>
            <person name="Kim S."/>
            <person name="Wafula E.K."/>
            <person name="Tanskanen J."/>
            <person name="Kim Y.M."/>
            <person name="Honaas L."/>
            <person name="Yang Z."/>
            <person name="Spallek T."/>
            <person name="Conn C.E."/>
            <person name="Ichihashi Y."/>
            <person name="Cheong K."/>
            <person name="Cui S."/>
            <person name="Der J.P."/>
            <person name="Gundlach H."/>
            <person name="Jiao Y."/>
            <person name="Hori C."/>
            <person name="Ishida J.K."/>
            <person name="Kasahara H."/>
            <person name="Kiba T."/>
            <person name="Kim M.S."/>
            <person name="Koo N."/>
            <person name="Laohavisit A."/>
            <person name="Lee Y.H."/>
            <person name="Lumba S."/>
            <person name="McCourt P."/>
            <person name="Mortimer J.C."/>
            <person name="Mutuku J.M."/>
            <person name="Nomura T."/>
            <person name="Sasaki-Sekimoto Y."/>
            <person name="Seto Y."/>
            <person name="Wang Y."/>
            <person name="Wakatake T."/>
            <person name="Sakakibara H."/>
            <person name="Demura T."/>
            <person name="Yamaguchi S."/>
            <person name="Yoneyama K."/>
            <person name="Manabe R.I."/>
            <person name="Nelson D.C."/>
            <person name="Schulman A.H."/>
            <person name="Timko M.P."/>
            <person name="dePamphilis C.W."/>
            <person name="Choi D."/>
            <person name="Shirasu K."/>
        </authorList>
    </citation>
    <scope>NUCLEOTIDE SEQUENCE [LARGE SCALE GENOMIC DNA]</scope>
    <source>
        <strain evidence="2">cv. UVA1</strain>
    </source>
</reference>
<accession>A0A5A7PL90</accession>
<gene>
    <name evidence="1" type="ORF">STAS_09776</name>
</gene>
<evidence type="ECO:0000313" key="1">
    <source>
        <dbReference type="EMBL" id="GER33643.1"/>
    </source>
</evidence>
<comment type="caution">
    <text evidence="1">The sequence shown here is derived from an EMBL/GenBank/DDBJ whole genome shotgun (WGS) entry which is preliminary data.</text>
</comment>
<dbReference type="Proteomes" id="UP000325081">
    <property type="component" value="Unassembled WGS sequence"/>
</dbReference>
<protein>
    <submittedName>
        <fullName evidence="1">SHI-related sequence 7</fullName>
    </submittedName>
</protein>
<evidence type="ECO:0000313" key="2">
    <source>
        <dbReference type="Proteomes" id="UP000325081"/>
    </source>
</evidence>
<proteinExistence type="predicted"/>
<organism evidence="1 2">
    <name type="scientific">Striga asiatica</name>
    <name type="common">Asiatic witchweed</name>
    <name type="synonym">Buchnera asiatica</name>
    <dbReference type="NCBI Taxonomy" id="4170"/>
    <lineage>
        <taxon>Eukaryota</taxon>
        <taxon>Viridiplantae</taxon>
        <taxon>Streptophyta</taxon>
        <taxon>Embryophyta</taxon>
        <taxon>Tracheophyta</taxon>
        <taxon>Spermatophyta</taxon>
        <taxon>Magnoliopsida</taxon>
        <taxon>eudicotyledons</taxon>
        <taxon>Gunneridae</taxon>
        <taxon>Pentapetalae</taxon>
        <taxon>asterids</taxon>
        <taxon>lamiids</taxon>
        <taxon>Lamiales</taxon>
        <taxon>Orobanchaceae</taxon>
        <taxon>Buchnereae</taxon>
        <taxon>Striga</taxon>
    </lineage>
</organism>
<dbReference type="AlphaFoldDB" id="A0A5A7PL90"/>
<name>A0A5A7PL90_STRAF</name>
<keyword evidence="2" id="KW-1185">Reference proteome</keyword>